<dbReference type="Gene3D" id="1.20.58.2220">
    <property type="entry name" value="Formin, FH2 domain"/>
    <property type="match status" value="1"/>
</dbReference>
<dbReference type="InterPro" id="IPR016024">
    <property type="entry name" value="ARM-type_fold"/>
</dbReference>
<dbReference type="GO" id="GO:0016477">
    <property type="term" value="P:cell migration"/>
    <property type="evidence" value="ECO:0007669"/>
    <property type="project" value="TreeGrafter"/>
</dbReference>
<evidence type="ECO:0000259" key="3">
    <source>
        <dbReference type="PROSITE" id="PS51232"/>
    </source>
</evidence>
<dbReference type="GO" id="GO:0030866">
    <property type="term" value="P:cortical actin cytoskeleton organization"/>
    <property type="evidence" value="ECO:0007669"/>
    <property type="project" value="TreeGrafter"/>
</dbReference>
<comment type="caution">
    <text evidence="5">The sequence shown here is derived from an EMBL/GenBank/DDBJ whole genome shotgun (WGS) entry which is preliminary data.</text>
</comment>
<keyword evidence="6" id="KW-1185">Reference proteome</keyword>
<feature type="domain" description="GBD/FH3" evidence="3">
    <location>
        <begin position="1"/>
        <end position="286"/>
    </location>
</feature>
<dbReference type="GO" id="GO:0031267">
    <property type="term" value="F:small GTPase binding"/>
    <property type="evidence" value="ECO:0007669"/>
    <property type="project" value="InterPro"/>
</dbReference>
<evidence type="ECO:0000313" key="6">
    <source>
        <dbReference type="Proteomes" id="UP000549157"/>
    </source>
</evidence>
<dbReference type="SUPFAM" id="SSF48371">
    <property type="entry name" value="ARM repeat"/>
    <property type="match status" value="1"/>
</dbReference>
<dbReference type="GO" id="GO:0005829">
    <property type="term" value="C:cytosol"/>
    <property type="evidence" value="ECO:0007669"/>
    <property type="project" value="TreeGrafter"/>
</dbReference>
<feature type="domain" description="FH2" evidence="4">
    <location>
        <begin position="355"/>
        <end position="543"/>
    </location>
</feature>
<dbReference type="PANTHER" id="PTHR45857:SF3">
    <property type="entry name" value="FORMIN-LIKE PROTEIN 3"/>
    <property type="match status" value="1"/>
</dbReference>
<dbReference type="InterPro" id="IPR011989">
    <property type="entry name" value="ARM-like"/>
</dbReference>
<keyword evidence="2" id="KW-0175">Coiled coil</keyword>
<comment type="similarity">
    <text evidence="1">Belongs to the formin homology family.</text>
</comment>
<gene>
    <name evidence="5" type="primary">Fmnl3</name>
    <name evidence="5" type="ORF">ZOSHYP_R12017</name>
</gene>
<accession>A0A7L2KVE5</accession>
<dbReference type="AlphaFoldDB" id="A0A7L2KVE5"/>
<dbReference type="Pfam" id="PF02181">
    <property type="entry name" value="FH2"/>
    <property type="match status" value="1"/>
</dbReference>
<dbReference type="InterPro" id="IPR043592">
    <property type="entry name" value="FMNL_animal"/>
</dbReference>
<dbReference type="SMART" id="SM01139">
    <property type="entry name" value="Drf_FH3"/>
    <property type="match status" value="1"/>
</dbReference>
<dbReference type="InterPro" id="IPR010473">
    <property type="entry name" value="GTPase-bd"/>
</dbReference>
<dbReference type="InterPro" id="IPR042201">
    <property type="entry name" value="FH2_Formin_sf"/>
</dbReference>
<dbReference type="Pfam" id="PF06367">
    <property type="entry name" value="Drf_FH3"/>
    <property type="match status" value="1"/>
</dbReference>
<dbReference type="Gene3D" id="1.25.10.10">
    <property type="entry name" value="Leucine-rich Repeat Variant"/>
    <property type="match status" value="1"/>
</dbReference>
<dbReference type="PROSITE" id="PS51444">
    <property type="entry name" value="FH2"/>
    <property type="match status" value="1"/>
</dbReference>
<reference evidence="5 6" key="1">
    <citation type="submission" date="2019-09" db="EMBL/GenBank/DDBJ databases">
        <title>Bird 10,000 Genomes (B10K) Project - Family phase.</title>
        <authorList>
            <person name="Zhang G."/>
        </authorList>
    </citation>
    <scope>NUCLEOTIDE SEQUENCE [LARGE SCALE GENOMIC DNA]</scope>
    <source>
        <strain evidence="5">B10K-DU-001-36</strain>
        <tissue evidence="5">Muscle</tissue>
    </source>
</reference>
<sequence length="543" mass="61255">YGTLPSRRALKNSRLVSQKDDVHLCIMCLRAIMNYQVLSLHSGDTAVTTATAADMVFSPSPQYGFNLVMSHPHAVNEIALSLNNKNPRMKALVLELLAAVCLVRGGHEIILAAFDNFKEVCKEKHRFERLMEYFRNEDSSIDFMVACMQFINIVVHSVEDMNFRVHLQYEFTKLGLEEFLQKSRHTESEKLQVQIQAYLDNVFDVGGLLEDAETKNVALEKVEELEEHLSHLTEKLLDLENENMMRVAELEKQLLQREKELEVVKVCWGGRCRGCGEWGRVRRGSPQGTQNWGISELGVPRGGSSQALGHSRGWAVPRIGVSRSDGFTGKCPPAPPLPGASPSIALTVGLSAIRIKKPIKTKFRLPVFNWTALKPSQISGTVFSELDDERVLEDLDLERFEELFKTKAQGPALDLVCAKSKAAQKVATKVTLLEANRAKNLAITLRKAGRSADEICRAIHTFDLATLPVDFVECLMRFLPTEAEAKALRQYERERKPLEELADEDRFMLQFSKVERLPQRMAIMAFLGNFAENIQMLTPVRSW</sequence>
<name>A0A7L2KVE5_9PASS</name>
<feature type="coiled-coil region" evidence="2">
    <location>
        <begin position="215"/>
        <end position="242"/>
    </location>
</feature>
<dbReference type="SMART" id="SM01140">
    <property type="entry name" value="Drf_GBD"/>
    <property type="match status" value="1"/>
</dbReference>
<dbReference type="GO" id="GO:0008360">
    <property type="term" value="P:regulation of cell shape"/>
    <property type="evidence" value="ECO:0007669"/>
    <property type="project" value="TreeGrafter"/>
</dbReference>
<feature type="non-terminal residue" evidence="5">
    <location>
        <position position="1"/>
    </location>
</feature>
<dbReference type="InterPro" id="IPR014768">
    <property type="entry name" value="GBD/FH3_dom"/>
</dbReference>
<evidence type="ECO:0000313" key="5">
    <source>
        <dbReference type="EMBL" id="NXR39232.1"/>
    </source>
</evidence>
<dbReference type="OrthoDB" id="1104827at2759"/>
<dbReference type="EMBL" id="VWYL01023494">
    <property type="protein sequence ID" value="NXR39232.1"/>
    <property type="molecule type" value="Genomic_DNA"/>
</dbReference>
<dbReference type="PROSITE" id="PS51232">
    <property type="entry name" value="GBD_FH3"/>
    <property type="match status" value="1"/>
</dbReference>
<evidence type="ECO:0000259" key="4">
    <source>
        <dbReference type="PROSITE" id="PS51444"/>
    </source>
</evidence>
<protein>
    <submittedName>
        <fullName evidence="5">FMNL3 protein</fullName>
    </submittedName>
</protein>
<evidence type="ECO:0000256" key="1">
    <source>
        <dbReference type="ARBA" id="ARBA00023449"/>
    </source>
</evidence>
<dbReference type="InterPro" id="IPR015425">
    <property type="entry name" value="FH2_Formin"/>
</dbReference>
<feature type="non-terminal residue" evidence="5">
    <location>
        <position position="543"/>
    </location>
</feature>
<evidence type="ECO:0000256" key="2">
    <source>
        <dbReference type="SAM" id="Coils"/>
    </source>
</evidence>
<dbReference type="GO" id="GO:0051015">
    <property type="term" value="F:actin filament binding"/>
    <property type="evidence" value="ECO:0007669"/>
    <property type="project" value="TreeGrafter"/>
</dbReference>
<dbReference type="PANTHER" id="PTHR45857">
    <property type="entry name" value="FORMIN-LIKE PROTEIN"/>
    <property type="match status" value="1"/>
</dbReference>
<dbReference type="InterPro" id="IPR010472">
    <property type="entry name" value="FH3_dom"/>
</dbReference>
<dbReference type="SUPFAM" id="SSF101447">
    <property type="entry name" value="Formin homology 2 domain (FH2 domain)"/>
    <property type="match status" value="1"/>
</dbReference>
<proteinExistence type="inferred from homology"/>
<dbReference type="Proteomes" id="UP000549157">
    <property type="component" value="Unassembled WGS sequence"/>
</dbReference>
<organism evidence="5 6">
    <name type="scientific">Zosterops hypoxanthus</name>
    <dbReference type="NCBI Taxonomy" id="2485327"/>
    <lineage>
        <taxon>Eukaryota</taxon>
        <taxon>Metazoa</taxon>
        <taxon>Chordata</taxon>
        <taxon>Craniata</taxon>
        <taxon>Vertebrata</taxon>
        <taxon>Euteleostomi</taxon>
        <taxon>Archelosauria</taxon>
        <taxon>Archosauria</taxon>
        <taxon>Dinosauria</taxon>
        <taxon>Saurischia</taxon>
        <taxon>Theropoda</taxon>
        <taxon>Coelurosauria</taxon>
        <taxon>Aves</taxon>
        <taxon>Neognathae</taxon>
        <taxon>Neoaves</taxon>
        <taxon>Telluraves</taxon>
        <taxon>Australaves</taxon>
        <taxon>Passeriformes</taxon>
        <taxon>Sylvioidea</taxon>
        <taxon>Zosteropidae</taxon>
        <taxon>Zosterops</taxon>
    </lineage>
</organism>